<feature type="chain" id="PRO_5003485324" evidence="1">
    <location>
        <begin position="32"/>
        <end position="405"/>
    </location>
</feature>
<organism evidence="2 3">
    <name type="scientific">Leyella stercorea DSM 18206</name>
    <dbReference type="NCBI Taxonomy" id="1002367"/>
    <lineage>
        <taxon>Bacteria</taxon>
        <taxon>Pseudomonadati</taxon>
        <taxon>Bacteroidota</taxon>
        <taxon>Bacteroidia</taxon>
        <taxon>Bacteroidales</taxon>
        <taxon>Prevotellaceae</taxon>
        <taxon>Leyella</taxon>
    </lineage>
</organism>
<name>G6AVZ8_9BACT</name>
<reference evidence="2 3" key="1">
    <citation type="submission" date="2011-08" db="EMBL/GenBank/DDBJ databases">
        <authorList>
            <person name="Weinstock G."/>
            <person name="Sodergren E."/>
            <person name="Clifton S."/>
            <person name="Fulton L."/>
            <person name="Fulton B."/>
            <person name="Courtney L."/>
            <person name="Fronick C."/>
            <person name="Harrison M."/>
            <person name="Strong C."/>
            <person name="Farmer C."/>
            <person name="Delahaunty K."/>
            <person name="Markovic C."/>
            <person name="Hall O."/>
            <person name="Minx P."/>
            <person name="Tomlinson C."/>
            <person name="Mitreva M."/>
            <person name="Hou S."/>
            <person name="Chen J."/>
            <person name="Wollam A."/>
            <person name="Pepin K.H."/>
            <person name="Johnson M."/>
            <person name="Bhonagiri V."/>
            <person name="Zhang X."/>
            <person name="Suruliraj S."/>
            <person name="Warren W."/>
            <person name="Chinwalla A."/>
            <person name="Mardis E.R."/>
            <person name="Wilson R.K."/>
        </authorList>
    </citation>
    <scope>NUCLEOTIDE SEQUENCE [LARGE SCALE GENOMIC DNA]</scope>
    <source>
        <strain evidence="2 3">DSM 18206</strain>
    </source>
</reference>
<feature type="signal peptide" evidence="1">
    <location>
        <begin position="1"/>
        <end position="31"/>
    </location>
</feature>
<gene>
    <name evidence="2" type="ORF">HMPREF0673_00794</name>
</gene>
<accession>G6AVZ8</accession>
<protein>
    <submittedName>
        <fullName evidence="2">Uncharacterized protein</fullName>
    </submittedName>
</protein>
<dbReference type="EMBL" id="AFZZ01000074">
    <property type="protein sequence ID" value="EHJ41409.1"/>
    <property type="molecule type" value="Genomic_DNA"/>
</dbReference>
<sequence>MMKQCNNLNYNNMKKIFTLLAVAFATLGASAQTLLGLDDIIKTQPEGTLHKDLNHYFEGAYVNTTDQLIYDHLGDGYLSDIVEAADGSLYIKNPFGFFTHGDIWVKAVKGEGNTYEVRMPQAVYDNKGDAQDPVLYAWRYIRQETGSETYAVKDAASQVVKFEMRNDSLVKVGETNAFIGLGAADGYFYGYGDTVSIYNKVKDAVAAPADASKAVKYNIYYNDSDDAAAEVPVKVVFDGDKVYIGGLDYECPELWISGTINGNKLQLTKWQYMGIDRKSEMYGAGHMYLYPFGWGKFTDAEGEKFGLYEVENPTLDYDAATKTFSTTELTLAVNRGHNYYPYVYYSKPTFRPASATSVDGIAVGEGSVVKYYDLSGRCIQRPAKGVFVKTTIAADGTKVAKKVIK</sequence>
<proteinExistence type="predicted"/>
<evidence type="ECO:0000256" key="1">
    <source>
        <dbReference type="SAM" id="SignalP"/>
    </source>
</evidence>
<dbReference type="Proteomes" id="UP000004407">
    <property type="component" value="Unassembled WGS sequence"/>
</dbReference>
<evidence type="ECO:0000313" key="2">
    <source>
        <dbReference type="EMBL" id="EHJ41409.1"/>
    </source>
</evidence>
<comment type="caution">
    <text evidence="2">The sequence shown here is derived from an EMBL/GenBank/DDBJ whole genome shotgun (WGS) entry which is preliminary data.</text>
</comment>
<evidence type="ECO:0000313" key="3">
    <source>
        <dbReference type="Proteomes" id="UP000004407"/>
    </source>
</evidence>
<keyword evidence="1" id="KW-0732">Signal</keyword>
<dbReference type="HOGENOM" id="CLU_679451_0_0_10"/>
<dbReference type="AlphaFoldDB" id="G6AVZ8"/>
<dbReference type="PATRIC" id="fig|1002367.3.peg.627"/>